<reference evidence="10" key="1">
    <citation type="journal article" date="2015" name="BMC Genomics">
        <title>Genomic and transcriptomic analysis of the endophytic fungus Pestalotiopsis fici reveals its lifestyle and high potential for synthesis of natural products.</title>
        <authorList>
            <person name="Wang X."/>
            <person name="Zhang X."/>
            <person name="Liu L."/>
            <person name="Xiang M."/>
            <person name="Wang W."/>
            <person name="Sun X."/>
            <person name="Che Y."/>
            <person name="Guo L."/>
            <person name="Liu G."/>
            <person name="Guo L."/>
            <person name="Wang C."/>
            <person name="Yin W.B."/>
            <person name="Stadler M."/>
            <person name="Zhang X."/>
            <person name="Liu X."/>
        </authorList>
    </citation>
    <scope>NUCLEOTIDE SEQUENCE [LARGE SCALE GENOMIC DNA]</scope>
    <source>
        <strain evidence="10">W106-1 / CGMCC3.15140</strain>
    </source>
</reference>
<evidence type="ECO:0000256" key="4">
    <source>
        <dbReference type="ARBA" id="ARBA00022729"/>
    </source>
</evidence>
<dbReference type="Proteomes" id="UP000030651">
    <property type="component" value="Unassembled WGS sequence"/>
</dbReference>
<dbReference type="PANTHER" id="PTHR33938">
    <property type="entry name" value="FERULOYL ESTERASE B-RELATED"/>
    <property type="match status" value="1"/>
</dbReference>
<name>W3X1N7_PESFW</name>
<evidence type="ECO:0000256" key="6">
    <source>
        <dbReference type="ARBA" id="ARBA00022837"/>
    </source>
</evidence>
<dbReference type="Gene3D" id="3.40.50.1820">
    <property type="entry name" value="alpha/beta hydrolase"/>
    <property type="match status" value="1"/>
</dbReference>
<keyword evidence="7" id="KW-1015">Disulfide bond</keyword>
<dbReference type="InParanoid" id="W3X1N7"/>
<evidence type="ECO:0000256" key="1">
    <source>
        <dbReference type="ARBA" id="ARBA00006249"/>
    </source>
</evidence>
<dbReference type="OrthoDB" id="3039123at2759"/>
<dbReference type="Pfam" id="PF07519">
    <property type="entry name" value="Tannase"/>
    <property type="match status" value="1"/>
</dbReference>
<evidence type="ECO:0000256" key="5">
    <source>
        <dbReference type="ARBA" id="ARBA00022801"/>
    </source>
</evidence>
<evidence type="ECO:0000313" key="9">
    <source>
        <dbReference type="EMBL" id="ETS79929.1"/>
    </source>
</evidence>
<evidence type="ECO:0000256" key="3">
    <source>
        <dbReference type="ARBA" id="ARBA00022723"/>
    </source>
</evidence>
<dbReference type="GeneID" id="19272471"/>
<keyword evidence="2" id="KW-0719">Serine esterase</keyword>
<gene>
    <name evidence="9" type="ORF">PFICI_07458</name>
</gene>
<keyword evidence="4" id="KW-0732">Signal</keyword>
<evidence type="ECO:0000313" key="10">
    <source>
        <dbReference type="Proteomes" id="UP000030651"/>
    </source>
</evidence>
<dbReference type="RefSeq" id="XP_007834230.1">
    <property type="nucleotide sequence ID" value="XM_007836039.1"/>
</dbReference>
<dbReference type="SUPFAM" id="SSF53474">
    <property type="entry name" value="alpha/beta-Hydrolases"/>
    <property type="match status" value="1"/>
</dbReference>
<dbReference type="EMBL" id="KI912113">
    <property type="protein sequence ID" value="ETS79929.1"/>
    <property type="molecule type" value="Genomic_DNA"/>
</dbReference>
<dbReference type="PANTHER" id="PTHR33938:SF8">
    <property type="entry name" value="CARBOXYLIC ESTER HYDROLASE"/>
    <property type="match status" value="1"/>
</dbReference>
<evidence type="ECO:0000256" key="2">
    <source>
        <dbReference type="ARBA" id="ARBA00022487"/>
    </source>
</evidence>
<organism evidence="9 10">
    <name type="scientific">Pestalotiopsis fici (strain W106-1 / CGMCC3.15140)</name>
    <dbReference type="NCBI Taxonomy" id="1229662"/>
    <lineage>
        <taxon>Eukaryota</taxon>
        <taxon>Fungi</taxon>
        <taxon>Dikarya</taxon>
        <taxon>Ascomycota</taxon>
        <taxon>Pezizomycotina</taxon>
        <taxon>Sordariomycetes</taxon>
        <taxon>Xylariomycetidae</taxon>
        <taxon>Amphisphaeriales</taxon>
        <taxon>Sporocadaceae</taxon>
        <taxon>Pestalotiopsis</taxon>
    </lineage>
</organism>
<protein>
    <recommendedName>
        <fullName evidence="8">Carboxylic ester hydrolase</fullName>
        <ecNumber evidence="8">3.1.1.-</ecNumber>
    </recommendedName>
</protein>
<keyword evidence="3" id="KW-0479">Metal-binding</keyword>
<dbReference type="EC" id="3.1.1.-" evidence="8"/>
<keyword evidence="5 8" id="KW-0378">Hydrolase</keyword>
<dbReference type="KEGG" id="pfy:PFICI_07458"/>
<proteinExistence type="inferred from homology"/>
<dbReference type="GO" id="GO:0030600">
    <property type="term" value="F:feruloyl esterase activity"/>
    <property type="evidence" value="ECO:0007669"/>
    <property type="project" value="UniProtKB-ARBA"/>
</dbReference>
<evidence type="ECO:0000256" key="8">
    <source>
        <dbReference type="RuleBase" id="RU361238"/>
    </source>
</evidence>
<accession>W3X1N7</accession>
<dbReference type="InterPro" id="IPR011118">
    <property type="entry name" value="Tannase/feruloyl_esterase"/>
</dbReference>
<keyword evidence="6" id="KW-0106">Calcium</keyword>
<dbReference type="eggNOG" id="ENOG502SH94">
    <property type="taxonomic scope" value="Eukaryota"/>
</dbReference>
<keyword evidence="10" id="KW-1185">Reference proteome</keyword>
<sequence>MVWDFLEGGWNPSGWGSPWRPQMPLGSTNRCSPAGLSLPDITGVSILAVEAVDQRNYTYIPGPLATAVLPDAKTLPNLHFCNVTVTYTHPGWHDTINVNIFLPTDDWNGRFTGIGGGALVTGGGELAESNMMPIMATGSATATTDGGHSSDVLGPELNEPAWALTSPGNLNWPLLVNFASVALHDTATIGKAVVQAFYGTAPSYSYFLGASTGGRQGHMLAQRYPHDYDGIIALFPAVNWVKFWWSGLWPTFIMDQMSSYPQRCEVDAITAAAVSTCDKLDGVEDGIISRVDLCDFKARDAIGKKVQCNGIETTVSPEAAKVVQKTWDGPRSSTGGFQWYGFGMGTSLTQPPTGAIQVQCIEGDICQSAANTAWARYWVKKDPYFDMTGITHQEWDDLFHASVNEYESIIGTSDPDLSAFKRRGGKMMFWHGTVDAAIPFNGSTDYYDRVLSRDPNAQDYYRFFVAPGAGHCFNCGPAPPFGMDHIVNWVENGVAPDVLRAAGTNGFGDWVERDICLYPKVQHYAGGDPSKPSSFICV</sequence>
<comment type="similarity">
    <text evidence="1 8">Belongs to the tannase family.</text>
</comment>
<dbReference type="InterPro" id="IPR029058">
    <property type="entry name" value="AB_hydrolase_fold"/>
</dbReference>
<dbReference type="HOGENOM" id="CLU_014819_3_2_1"/>
<dbReference type="GO" id="GO:0046872">
    <property type="term" value="F:metal ion binding"/>
    <property type="evidence" value="ECO:0007669"/>
    <property type="project" value="UniProtKB-KW"/>
</dbReference>
<dbReference type="AlphaFoldDB" id="W3X1N7"/>
<evidence type="ECO:0000256" key="7">
    <source>
        <dbReference type="ARBA" id="ARBA00023157"/>
    </source>
</evidence>
<dbReference type="OMA" id="ATLWPQV"/>